<proteinExistence type="predicted"/>
<keyword evidence="3" id="KW-1185">Reference proteome</keyword>
<feature type="domain" description="Caspase family p20" evidence="1">
    <location>
        <begin position="1"/>
        <end position="78"/>
    </location>
</feature>
<comment type="caution">
    <text evidence="2">The sequence shown here is derived from an EMBL/GenBank/DDBJ whole genome shotgun (WGS) entry which is preliminary data.</text>
</comment>
<dbReference type="Proteomes" id="UP001165962">
    <property type="component" value="Unassembled WGS sequence"/>
</dbReference>
<dbReference type="PANTHER" id="PTHR22576">
    <property type="entry name" value="MUCOSA ASSOCIATED LYMPHOID TISSUE LYMPHOMA TRANSLOCATION PROTEIN 1/PARACASPASE"/>
    <property type="match status" value="1"/>
</dbReference>
<accession>A0ABX0JE52</accession>
<dbReference type="Pfam" id="PF00656">
    <property type="entry name" value="Peptidase_C14"/>
    <property type="match status" value="1"/>
</dbReference>
<dbReference type="InterPro" id="IPR001309">
    <property type="entry name" value="Pept_C14_p20"/>
</dbReference>
<dbReference type="PANTHER" id="PTHR22576:SF37">
    <property type="entry name" value="MUCOSA-ASSOCIATED LYMPHOID TISSUE LYMPHOMA TRANSLOCATION PROTEIN 1"/>
    <property type="match status" value="1"/>
</dbReference>
<name>A0ABX0JE52_9BACL</name>
<sequence length="296" mass="34602">MSRQALLVGIDNYIHWNKLRCSVNDAKYMSTIFEDCNFETTIQLNTSREQLQDAILNFRYSLSQHDTGLLYFAGHGVEIEGRQYLVPSDCSTTENENFFSELVDTTNLINEFSSSDNFTGIILLDCCREKLEYTTRTRGMIHNDIYKSKGAYIAFATGPNQPAHERDIDGHGTFTYYLGETIKEYGTERIESVLKRVRKKVVEQHNDQIPWDYSSLMDDFYFKIRGKEEKSSVSNFFNSLIEELIQKNLAYSKLIDEIEERLIQSPDIFKDIELKKQDLIIYILNELDQYFIKLNR</sequence>
<dbReference type="Gene3D" id="3.40.50.1460">
    <property type="match status" value="1"/>
</dbReference>
<dbReference type="InterPro" id="IPR029030">
    <property type="entry name" value="Caspase-like_dom_sf"/>
</dbReference>
<evidence type="ECO:0000313" key="2">
    <source>
        <dbReference type="EMBL" id="NHN34412.1"/>
    </source>
</evidence>
<evidence type="ECO:0000259" key="1">
    <source>
        <dbReference type="PROSITE" id="PS50208"/>
    </source>
</evidence>
<gene>
    <name evidence="2" type="ORF">G9U52_31965</name>
</gene>
<dbReference type="SUPFAM" id="SSF52129">
    <property type="entry name" value="Caspase-like"/>
    <property type="match status" value="1"/>
</dbReference>
<dbReference type="RefSeq" id="WP_166155334.1">
    <property type="nucleotide sequence ID" value="NZ_JAAOIW010000019.1"/>
</dbReference>
<reference evidence="2" key="1">
    <citation type="submission" date="2020-03" db="EMBL/GenBank/DDBJ databases">
        <title>Draft sequencing of Paenibacilllus sp. S3N08.</title>
        <authorList>
            <person name="Kim D.-U."/>
        </authorList>
    </citation>
    <scope>NUCLEOTIDE SEQUENCE</scope>
    <source>
        <strain evidence="2">S3N08</strain>
    </source>
</reference>
<organism evidence="2 3">
    <name type="scientific">Paenibacillus agricola</name>
    <dbReference type="NCBI Taxonomy" id="2716264"/>
    <lineage>
        <taxon>Bacteria</taxon>
        <taxon>Bacillati</taxon>
        <taxon>Bacillota</taxon>
        <taxon>Bacilli</taxon>
        <taxon>Bacillales</taxon>
        <taxon>Paenibacillaceae</taxon>
        <taxon>Paenibacillus</taxon>
    </lineage>
</organism>
<dbReference type="PROSITE" id="PS50208">
    <property type="entry name" value="CASPASE_P20"/>
    <property type="match status" value="1"/>
</dbReference>
<dbReference type="InterPro" id="IPR011600">
    <property type="entry name" value="Pept_C14_caspase"/>
</dbReference>
<dbReference type="InterPro" id="IPR052039">
    <property type="entry name" value="Caspase-related_regulators"/>
</dbReference>
<protein>
    <submittedName>
        <fullName evidence="2">Caspase family protein</fullName>
    </submittedName>
</protein>
<dbReference type="EMBL" id="JAAOIW010000019">
    <property type="protein sequence ID" value="NHN34412.1"/>
    <property type="molecule type" value="Genomic_DNA"/>
</dbReference>
<evidence type="ECO:0000313" key="3">
    <source>
        <dbReference type="Proteomes" id="UP001165962"/>
    </source>
</evidence>